<gene>
    <name evidence="2" type="ORF">LS73_009600</name>
    <name evidence="1" type="ORF">NCTC12714_01776</name>
</gene>
<protein>
    <recommendedName>
        <fullName evidence="5">Outer membrane beta-barrel protein</fullName>
    </recommendedName>
</protein>
<dbReference type="RefSeq" id="WP_034556731.1">
    <property type="nucleotide sequence ID" value="NZ_FZML01000058.1"/>
</dbReference>
<dbReference type="EMBL" id="UGJE01000002">
    <property type="protein sequence ID" value="STQ86965.1"/>
    <property type="molecule type" value="Genomic_DNA"/>
</dbReference>
<dbReference type="EMBL" id="JRPD02000048">
    <property type="protein sequence ID" value="TLD97978.1"/>
    <property type="molecule type" value="Genomic_DNA"/>
</dbReference>
<dbReference type="Proteomes" id="UP000029922">
    <property type="component" value="Unassembled WGS sequence"/>
</dbReference>
<dbReference type="Proteomes" id="UP000255139">
    <property type="component" value="Unassembled WGS sequence"/>
</dbReference>
<reference evidence="1 4" key="2">
    <citation type="submission" date="2018-06" db="EMBL/GenBank/DDBJ databases">
        <authorList>
            <consortium name="Pathogen Informatics"/>
            <person name="Doyle S."/>
        </authorList>
    </citation>
    <scope>NUCLEOTIDE SEQUENCE [LARGE SCALE GENOMIC DNA]</scope>
    <source>
        <strain evidence="1 4">NCTC12714</strain>
    </source>
</reference>
<organism evidence="1 4">
    <name type="scientific">Helicobacter muridarum</name>
    <dbReference type="NCBI Taxonomy" id="216"/>
    <lineage>
        <taxon>Bacteria</taxon>
        <taxon>Pseudomonadati</taxon>
        <taxon>Campylobacterota</taxon>
        <taxon>Epsilonproteobacteria</taxon>
        <taxon>Campylobacterales</taxon>
        <taxon>Helicobacteraceae</taxon>
        <taxon>Helicobacter</taxon>
    </lineage>
</organism>
<evidence type="ECO:0000313" key="3">
    <source>
        <dbReference type="Proteomes" id="UP000029922"/>
    </source>
</evidence>
<dbReference type="OrthoDB" id="5329653at2"/>
<name>A0A099U1C9_9HELI</name>
<dbReference type="AlphaFoldDB" id="A0A099U1C9"/>
<evidence type="ECO:0000313" key="2">
    <source>
        <dbReference type="EMBL" id="TLD97978.1"/>
    </source>
</evidence>
<evidence type="ECO:0000313" key="1">
    <source>
        <dbReference type="EMBL" id="STQ86965.1"/>
    </source>
</evidence>
<keyword evidence="4" id="KW-1185">Reference proteome</keyword>
<evidence type="ECO:0008006" key="5">
    <source>
        <dbReference type="Google" id="ProtNLM"/>
    </source>
</evidence>
<sequence>MQGSFFAGANLWTLQNPILLSLIINMDEYSVPRNDVSHKLYMFMSFVGINMMGIKAIDKNIHIEYSAGYGYLFSGYYTIDAMINQSLLRGGHRFEASIGMIYSLDNFMQFYNDRKIDLYVRLKGLYYDINASEVITIQSQPINYLASKNFAVLFEFGIIFDSNYKNSNTNRYNPYDNSAYTSSSL</sequence>
<proteinExistence type="predicted"/>
<evidence type="ECO:0000313" key="4">
    <source>
        <dbReference type="Proteomes" id="UP000255139"/>
    </source>
</evidence>
<accession>A0A099U1C9</accession>
<reference evidence="2 3" key="1">
    <citation type="journal article" date="2014" name="Genome Announc.">
        <title>Draft genome sequences of eight enterohepatic helicobacter species isolated from both laboratory and wild rodents.</title>
        <authorList>
            <person name="Sheh A."/>
            <person name="Shen Z."/>
            <person name="Fox J.G."/>
        </authorList>
    </citation>
    <scope>NUCLEOTIDE SEQUENCE [LARGE SCALE GENOMIC DNA]</scope>
    <source>
        <strain evidence="2 3">ST1</strain>
    </source>
</reference>